<name>U4LCH1_PYROM</name>
<evidence type="ECO:0000313" key="1">
    <source>
        <dbReference type="EMBL" id="CCX08022.1"/>
    </source>
</evidence>
<dbReference type="AlphaFoldDB" id="U4LCH1"/>
<organism evidence="1 2">
    <name type="scientific">Pyronema omphalodes (strain CBS 100304)</name>
    <name type="common">Pyronema confluens</name>
    <dbReference type="NCBI Taxonomy" id="1076935"/>
    <lineage>
        <taxon>Eukaryota</taxon>
        <taxon>Fungi</taxon>
        <taxon>Dikarya</taxon>
        <taxon>Ascomycota</taxon>
        <taxon>Pezizomycotina</taxon>
        <taxon>Pezizomycetes</taxon>
        <taxon>Pezizales</taxon>
        <taxon>Pyronemataceae</taxon>
        <taxon>Pyronema</taxon>
    </lineage>
</organism>
<evidence type="ECO:0000313" key="2">
    <source>
        <dbReference type="Proteomes" id="UP000018144"/>
    </source>
</evidence>
<keyword evidence="2" id="KW-1185">Reference proteome</keyword>
<gene>
    <name evidence="1" type="ORF">PCON_07611</name>
</gene>
<reference evidence="1 2" key="1">
    <citation type="journal article" date="2013" name="PLoS Genet.">
        <title>The genome and development-dependent transcriptomes of Pyronema confluens: a window into fungal evolution.</title>
        <authorList>
            <person name="Traeger S."/>
            <person name="Altegoer F."/>
            <person name="Freitag M."/>
            <person name="Gabaldon T."/>
            <person name="Kempken F."/>
            <person name="Kumar A."/>
            <person name="Marcet-Houben M."/>
            <person name="Poggeler S."/>
            <person name="Stajich J.E."/>
            <person name="Nowrousian M."/>
        </authorList>
    </citation>
    <scope>NUCLEOTIDE SEQUENCE [LARGE SCALE GENOMIC DNA]</scope>
    <source>
        <strain evidence="2">CBS 100304</strain>
        <tissue evidence="1">Vegetative mycelium</tissue>
    </source>
</reference>
<sequence length="31" mass="3533">MSKLEEPEELNRSFVEALSKLYPSPVQALNL</sequence>
<protein>
    <submittedName>
        <fullName evidence="1">Uncharacterized protein</fullName>
    </submittedName>
</protein>
<proteinExistence type="predicted"/>
<accession>U4LCH1</accession>
<dbReference type="EMBL" id="HF935386">
    <property type="protein sequence ID" value="CCX08022.1"/>
    <property type="molecule type" value="Genomic_DNA"/>
</dbReference>
<dbReference type="Proteomes" id="UP000018144">
    <property type="component" value="Unassembled WGS sequence"/>
</dbReference>